<organism evidence="1 2">
    <name type="scientific">Modicisalibacter muralis</name>
    <dbReference type="NCBI Taxonomy" id="119000"/>
    <lineage>
        <taxon>Bacteria</taxon>
        <taxon>Pseudomonadati</taxon>
        <taxon>Pseudomonadota</taxon>
        <taxon>Gammaproteobacteria</taxon>
        <taxon>Oceanospirillales</taxon>
        <taxon>Halomonadaceae</taxon>
        <taxon>Modicisalibacter</taxon>
    </lineage>
</organism>
<evidence type="ECO:0000313" key="2">
    <source>
        <dbReference type="Proteomes" id="UP000198654"/>
    </source>
</evidence>
<dbReference type="RefSeq" id="WP_139171573.1">
    <property type="nucleotide sequence ID" value="NZ_FNGI01000002.1"/>
</dbReference>
<accession>A0A1G9IB46</accession>
<name>A0A1G9IB46_9GAMM</name>
<sequence>MNGFVRVPGEVVKGNSLGSFYWNADLINFEGPLLSLFKNDEDEDFLFVWLDCNNTKNRWCMVAVDRDQLKGYLGSVLPLRNIMADSSELIVFSVSRAGRRSAFIRTDFSHLPEEYRPEKDSFLTDDIATNAAVALREDSPQDYYLGLDGDLYIDDIQRIPQLYKQLYSFHYGLEHLKRSAVRHKLGRLMGSWGGGFSAVNIFTGLRNVIPSIHRARLQELRYNSPGHIKLNLLPRMAKSIEKSSDIIVDEVKFQEMESFYRSVYRFFDQNRISGFEKESGSISEKLTADTKEALSVFVDTFFELMDWKGFRQQFDSIESNPLRQLRVLLAYYRRLRELRSYVIKGKLDIGKSKLDRS</sequence>
<dbReference type="EMBL" id="FNGI01000002">
    <property type="protein sequence ID" value="SDL22429.1"/>
    <property type="molecule type" value="Genomic_DNA"/>
</dbReference>
<proteinExistence type="predicted"/>
<gene>
    <name evidence="1" type="ORF">SAMN05661010_01120</name>
</gene>
<keyword evidence="2" id="KW-1185">Reference proteome</keyword>
<reference evidence="1 2" key="1">
    <citation type="submission" date="2016-10" db="EMBL/GenBank/DDBJ databases">
        <authorList>
            <person name="de Groot N.N."/>
        </authorList>
    </citation>
    <scope>NUCLEOTIDE SEQUENCE [LARGE SCALE GENOMIC DNA]</scope>
    <source>
        <strain evidence="1 2">DSM 14789</strain>
    </source>
</reference>
<evidence type="ECO:0000313" key="1">
    <source>
        <dbReference type="EMBL" id="SDL22429.1"/>
    </source>
</evidence>
<dbReference type="AlphaFoldDB" id="A0A1G9IB46"/>
<dbReference type="OrthoDB" id="8566307at2"/>
<dbReference type="Proteomes" id="UP000198654">
    <property type="component" value="Unassembled WGS sequence"/>
</dbReference>
<protein>
    <submittedName>
        <fullName evidence="1">Uncharacterized protein</fullName>
    </submittedName>
</protein>